<dbReference type="EMBL" id="RXNR01000002">
    <property type="protein sequence ID" value="RTQ96294.1"/>
    <property type="molecule type" value="Genomic_DNA"/>
</dbReference>
<name>A0A431UXC3_9BACI</name>
<dbReference type="InterPro" id="IPR031321">
    <property type="entry name" value="UCP012641"/>
</dbReference>
<dbReference type="OrthoDB" id="1114958at2"/>
<comment type="caution">
    <text evidence="1">The sequence shown here is derived from an EMBL/GenBank/DDBJ whole genome shotgun (WGS) entry which is preliminary data.</text>
</comment>
<keyword evidence="2" id="KW-1185">Reference proteome</keyword>
<dbReference type="GO" id="GO:0008237">
    <property type="term" value="F:metallopeptidase activity"/>
    <property type="evidence" value="ECO:0007669"/>
    <property type="project" value="InterPro"/>
</dbReference>
<dbReference type="InterPro" id="IPR024079">
    <property type="entry name" value="MetalloPept_cat_dom_sf"/>
</dbReference>
<proteinExistence type="predicted"/>
<organism evidence="1 2">
    <name type="scientific">Lysinibacillus telephonicus</name>
    <dbReference type="NCBI Taxonomy" id="1714840"/>
    <lineage>
        <taxon>Bacteria</taxon>
        <taxon>Bacillati</taxon>
        <taxon>Bacillota</taxon>
        <taxon>Bacilli</taxon>
        <taxon>Bacillales</taxon>
        <taxon>Bacillaceae</taxon>
        <taxon>Lysinibacillus</taxon>
    </lineage>
</organism>
<dbReference type="PROSITE" id="PS51257">
    <property type="entry name" value="PROKAR_LIPOPROTEIN"/>
    <property type="match status" value="1"/>
</dbReference>
<dbReference type="Pfam" id="PF15887">
    <property type="entry name" value="Peptidase_Mx"/>
    <property type="match status" value="1"/>
</dbReference>
<protein>
    <submittedName>
        <fullName evidence="1">Uncharacterized protein</fullName>
    </submittedName>
</protein>
<dbReference type="Proteomes" id="UP000276349">
    <property type="component" value="Unassembled WGS sequence"/>
</dbReference>
<evidence type="ECO:0000313" key="2">
    <source>
        <dbReference type="Proteomes" id="UP000276349"/>
    </source>
</evidence>
<accession>A0A431UXC3</accession>
<dbReference type="Gene3D" id="3.40.390.10">
    <property type="entry name" value="Collagenase (Catalytic Domain)"/>
    <property type="match status" value="1"/>
</dbReference>
<reference evidence="1 2" key="1">
    <citation type="submission" date="2018-12" db="EMBL/GenBank/DDBJ databases">
        <authorList>
            <person name="Yu L."/>
        </authorList>
    </citation>
    <scope>NUCLEOTIDE SEQUENCE [LARGE SCALE GENOMIC DNA]</scope>
    <source>
        <strain evidence="1 2">S5H2222</strain>
    </source>
</reference>
<gene>
    <name evidence="1" type="ORF">EKG35_01185</name>
</gene>
<evidence type="ECO:0000313" key="1">
    <source>
        <dbReference type="EMBL" id="RTQ96294.1"/>
    </source>
</evidence>
<sequence>MEGRRVRPLNFLRFLFLSFVVLLVGCRESVEKNILEAEEVAASEVVSSEVDALTQIDNASEEIELLDWCYENEVYIEEEEICALIINCIDYDSCVAWGNAVIAELEETFGSLVLEESVATGDEGITVLTTYDVDNKDEAIYTNANISKEEMDYHANLWFSFSWLIPEKYRDDINRFEVFESGDTLAYVSLHDKYGKYWTLGMNNKNIELASETLVTYLHEYAHFLSLNQIQIDYWEDEKGCKSLYLQDSGCFYKDAYLNDFYKRFWESGGNGELEDFYVSKYAMTSPEEDFAESFAHFVLTQTPNGDTVKEQKLLFFYQFEELVKLRTEILSRASTWIVRSVEENKKQK</sequence>
<dbReference type="AlphaFoldDB" id="A0A431UXC3"/>
<dbReference type="SUPFAM" id="SSF55486">
    <property type="entry name" value="Metalloproteases ('zincins'), catalytic domain"/>
    <property type="match status" value="1"/>
</dbReference>